<evidence type="ECO:0000313" key="2">
    <source>
        <dbReference type="Proteomes" id="UP000724874"/>
    </source>
</evidence>
<accession>A0A9P5NCD3</accession>
<keyword evidence="2" id="KW-1185">Reference proteome</keyword>
<dbReference type="AlphaFoldDB" id="A0A9P5NCD3"/>
<sequence length="200" mass="22541">MGPNLNGNGPSVPIRLWGNDAMLLRNGELMIWKIPIMQPPSQAKTLRLKPLMIFPDLVDEIAENIDLRTKPAQISYFLDSNLLLIINWPVNFAAFRIQHRYDIEDPDDCISCVIPAAVAIYPDTDNDFGSVCNLSADPTNIQLCDGRPMFTKTHCYSERLPIFRFPMVSNGMFLGPLVQTTGRLCRLVDNGSHIYIADYL</sequence>
<protein>
    <submittedName>
        <fullName evidence="1">Uncharacterized protein</fullName>
    </submittedName>
</protein>
<dbReference type="Proteomes" id="UP000724874">
    <property type="component" value="Unassembled WGS sequence"/>
</dbReference>
<proteinExistence type="predicted"/>
<evidence type="ECO:0000313" key="1">
    <source>
        <dbReference type="EMBL" id="KAF8877233.1"/>
    </source>
</evidence>
<reference evidence="1" key="1">
    <citation type="submission" date="2020-11" db="EMBL/GenBank/DDBJ databases">
        <authorList>
            <consortium name="DOE Joint Genome Institute"/>
            <person name="Ahrendt S."/>
            <person name="Riley R."/>
            <person name="Andreopoulos W."/>
            <person name="LaButti K."/>
            <person name="Pangilinan J."/>
            <person name="Ruiz-duenas F.J."/>
            <person name="Barrasa J.M."/>
            <person name="Sanchez-Garcia M."/>
            <person name="Camarero S."/>
            <person name="Miyauchi S."/>
            <person name="Serrano A."/>
            <person name="Linde D."/>
            <person name="Babiker R."/>
            <person name="Drula E."/>
            <person name="Ayuso-Fernandez I."/>
            <person name="Pacheco R."/>
            <person name="Padilla G."/>
            <person name="Ferreira P."/>
            <person name="Barriuso J."/>
            <person name="Kellner H."/>
            <person name="Castanera R."/>
            <person name="Alfaro M."/>
            <person name="Ramirez L."/>
            <person name="Pisabarro A.G."/>
            <person name="Kuo A."/>
            <person name="Tritt A."/>
            <person name="Lipzen A."/>
            <person name="He G."/>
            <person name="Yan M."/>
            <person name="Ng V."/>
            <person name="Cullen D."/>
            <person name="Martin F."/>
            <person name="Rosso M.-N."/>
            <person name="Henrissat B."/>
            <person name="Hibbett D."/>
            <person name="Martinez A.T."/>
            <person name="Grigoriev I.V."/>
        </authorList>
    </citation>
    <scope>NUCLEOTIDE SEQUENCE</scope>
    <source>
        <strain evidence="1">AH 44721</strain>
    </source>
</reference>
<gene>
    <name evidence="1" type="ORF">CPB84DRAFT_373970</name>
</gene>
<organism evidence="1 2">
    <name type="scientific">Gymnopilus junonius</name>
    <name type="common">Spectacular rustgill mushroom</name>
    <name type="synonym">Gymnopilus spectabilis subsp. junonius</name>
    <dbReference type="NCBI Taxonomy" id="109634"/>
    <lineage>
        <taxon>Eukaryota</taxon>
        <taxon>Fungi</taxon>
        <taxon>Dikarya</taxon>
        <taxon>Basidiomycota</taxon>
        <taxon>Agaricomycotina</taxon>
        <taxon>Agaricomycetes</taxon>
        <taxon>Agaricomycetidae</taxon>
        <taxon>Agaricales</taxon>
        <taxon>Agaricineae</taxon>
        <taxon>Hymenogastraceae</taxon>
        <taxon>Gymnopilus</taxon>
    </lineage>
</organism>
<comment type="caution">
    <text evidence="1">The sequence shown here is derived from an EMBL/GenBank/DDBJ whole genome shotgun (WGS) entry which is preliminary data.</text>
</comment>
<dbReference type="EMBL" id="JADNYJ010000173">
    <property type="protein sequence ID" value="KAF8877233.1"/>
    <property type="molecule type" value="Genomic_DNA"/>
</dbReference>
<name>A0A9P5NCD3_GYMJU</name>